<evidence type="ECO:0000259" key="2">
    <source>
        <dbReference type="Pfam" id="PF11181"/>
    </source>
</evidence>
<protein>
    <recommendedName>
        <fullName evidence="2">General stress protein 17M-like domain-containing protein</fullName>
    </recommendedName>
</protein>
<dbReference type="EMBL" id="AGBA01000015">
    <property type="protein sequence ID" value="EGY77312.1"/>
    <property type="molecule type" value="Genomic_DNA"/>
</dbReference>
<sequence length="178" mass="19274">MVQTKEVAVTMSVMPGRADAMINLEYPQSVVVVDDYETAQKIVDELSDKEFPVENLCIVGTDLKTMERVTGRRTWGSVLGQGAVSGLGMGLLVGLMMMFFTTGEAIFVVLLTGLLVGVIIGMITAAITYAMSGGERDFNSVQQVVATHYEVLAEHKVAAKAREMVAEMPFMRAKAFQG</sequence>
<dbReference type="HOGENOM" id="CLU_070264_3_1_11"/>
<accession>G4CYR4</accession>
<dbReference type="PATRIC" id="fig|997355.3.peg.2243"/>
<comment type="caution">
    <text evidence="3">The sequence shown here is derived from an EMBL/GenBank/DDBJ whole genome shotgun (WGS) entry which is preliminary data.</text>
</comment>
<feature type="domain" description="General stress protein 17M-like" evidence="2">
    <location>
        <begin position="29"/>
        <end position="106"/>
    </location>
</feature>
<dbReference type="AlphaFoldDB" id="G4CYR4"/>
<keyword evidence="1" id="KW-1133">Transmembrane helix</keyword>
<keyword evidence="1" id="KW-0472">Membrane</keyword>
<dbReference type="Proteomes" id="UP000005332">
    <property type="component" value="Unassembled WGS sequence"/>
</dbReference>
<reference evidence="3 4" key="1">
    <citation type="submission" date="2011-06" db="EMBL/GenBank/DDBJ databases">
        <authorList>
            <person name="Muzny D."/>
            <person name="Qin X."/>
            <person name="Deng J."/>
            <person name="Jiang H."/>
            <person name="Liu Y."/>
            <person name="Qu J."/>
            <person name="Song X.-Z."/>
            <person name="Zhang L."/>
            <person name="Thornton R."/>
            <person name="Coyle M."/>
            <person name="Francisco L."/>
            <person name="Jackson L."/>
            <person name="Javaid M."/>
            <person name="Korchina V."/>
            <person name="Kovar C."/>
            <person name="Mata R."/>
            <person name="Mathew T."/>
            <person name="Ngo R."/>
            <person name="Nguyen L."/>
            <person name="Nguyen N."/>
            <person name="Okwuonu G."/>
            <person name="Ongeri F."/>
            <person name="Pham C."/>
            <person name="Simmons D."/>
            <person name="Wilczek-Boney K."/>
            <person name="Hale W."/>
            <person name="Jakkamsetti A."/>
            <person name="Pham P."/>
            <person name="Ruth R."/>
            <person name="San Lucas F."/>
            <person name="Warren J."/>
            <person name="Zhang J."/>
            <person name="Zhao Z."/>
            <person name="Zhou C."/>
            <person name="Zhu D."/>
            <person name="Lee S."/>
            <person name="Bess C."/>
            <person name="Blankenburg K."/>
            <person name="Forbes L."/>
            <person name="Fu Q."/>
            <person name="Gubbala S."/>
            <person name="Hirani K."/>
            <person name="Jayaseelan J.C."/>
            <person name="Lara F."/>
            <person name="Munidasa M."/>
            <person name="Palculict T."/>
            <person name="Patil S."/>
            <person name="Pu L.-L."/>
            <person name="Saada N."/>
            <person name="Tang L."/>
            <person name="Weissenberger G."/>
            <person name="Zhu Y."/>
            <person name="Hemphill L."/>
            <person name="Shang Y."/>
            <person name="Youmans B."/>
            <person name="Ayvaz T."/>
            <person name="Ross M."/>
            <person name="Santibanez J."/>
            <person name="Aqrawi P."/>
            <person name="Gross S."/>
            <person name="Joshi V."/>
            <person name="Fowler G."/>
            <person name="Nazareth L."/>
            <person name="Reid J."/>
            <person name="Worley K."/>
            <person name="Petrosino J."/>
            <person name="Highlander S."/>
            <person name="Gibbs R."/>
        </authorList>
    </citation>
    <scope>NUCLEOTIDE SEQUENCE [LARGE SCALE GENOMIC DNA]</scope>
    <source>
        <strain evidence="3 4">ATCC 25577</strain>
    </source>
</reference>
<evidence type="ECO:0000313" key="4">
    <source>
        <dbReference type="Proteomes" id="UP000005332"/>
    </source>
</evidence>
<keyword evidence="4" id="KW-1185">Reference proteome</keyword>
<keyword evidence="1" id="KW-0812">Transmembrane</keyword>
<feature type="transmembrane region" description="Helical" evidence="1">
    <location>
        <begin position="78"/>
        <end position="100"/>
    </location>
</feature>
<organism evidence="3 4">
    <name type="scientific">Cutibacterium avidum ATCC 25577</name>
    <dbReference type="NCBI Taxonomy" id="997355"/>
    <lineage>
        <taxon>Bacteria</taxon>
        <taxon>Bacillati</taxon>
        <taxon>Actinomycetota</taxon>
        <taxon>Actinomycetes</taxon>
        <taxon>Propionibacteriales</taxon>
        <taxon>Propionibacteriaceae</taxon>
        <taxon>Cutibacterium</taxon>
    </lineage>
</organism>
<feature type="transmembrane region" description="Helical" evidence="1">
    <location>
        <begin position="106"/>
        <end position="130"/>
    </location>
</feature>
<proteinExistence type="predicted"/>
<evidence type="ECO:0000313" key="3">
    <source>
        <dbReference type="EMBL" id="EGY77312.1"/>
    </source>
</evidence>
<dbReference type="Pfam" id="PF11181">
    <property type="entry name" value="YflT"/>
    <property type="match status" value="1"/>
</dbReference>
<name>G4CYR4_9ACTN</name>
<evidence type="ECO:0000256" key="1">
    <source>
        <dbReference type="SAM" id="Phobius"/>
    </source>
</evidence>
<gene>
    <name evidence="3" type="ORF">HMPREF9153_2265</name>
</gene>
<dbReference type="InterPro" id="IPR025889">
    <property type="entry name" value="GSP17M-like_dom"/>
</dbReference>